<evidence type="ECO:0000313" key="4">
    <source>
        <dbReference type="Proteomes" id="UP001383192"/>
    </source>
</evidence>
<proteinExistence type="predicted"/>
<evidence type="ECO:0000313" key="3">
    <source>
        <dbReference type="EMBL" id="KAK7056521.1"/>
    </source>
</evidence>
<name>A0AAW0DVM1_9AGAR</name>
<sequence>MASSDFHTRATPPTHPLDANLPAPGLPLPKPCLSIWQRTTRNNPLLNQGSSSPLPSKADVVIIGSGLSGTLTAFELSSRKNVVILEAREACSGATGRNAGHCRPDAFRGFTAFSKIHGREQAFKILQHEKLVLQLVKGFIDKYGIECDFDLCKTFDVVMGEEFGEYVKASWEEYVHAHGKDGGVEGVRVLNAEEAKKETRVPAALGAYEWTAANLHPAKLCLSILQMCCDRGVQLYTHTPVTGVSQAGDGVSWTVETSGGVIEAPIVVHATNAFAATLLPLLAEKVVPTRAQRKSDGTFVLGTSRGIPGMSVETKQQIAGGKDDRVWNKEIQDDALSVFGDVFLKNEDEPVVGEGHEFGWTGVIGMTNDSVPFIGAVPGKPGQWVIAGFNGHAGKAWLGYLAAHLAWLK</sequence>
<dbReference type="GO" id="GO:0005737">
    <property type="term" value="C:cytoplasm"/>
    <property type="evidence" value="ECO:0007669"/>
    <property type="project" value="TreeGrafter"/>
</dbReference>
<dbReference type="PANTHER" id="PTHR13847">
    <property type="entry name" value="SARCOSINE DEHYDROGENASE-RELATED"/>
    <property type="match status" value="1"/>
</dbReference>
<dbReference type="Pfam" id="PF01266">
    <property type="entry name" value="DAO"/>
    <property type="match status" value="1"/>
</dbReference>
<evidence type="ECO:0000256" key="1">
    <source>
        <dbReference type="SAM" id="MobiDB-lite"/>
    </source>
</evidence>
<dbReference type="Proteomes" id="UP001383192">
    <property type="component" value="Unassembled WGS sequence"/>
</dbReference>
<dbReference type="SUPFAM" id="SSF51905">
    <property type="entry name" value="FAD/NAD(P)-binding domain"/>
    <property type="match status" value="1"/>
</dbReference>
<dbReference type="PANTHER" id="PTHR13847:SF260">
    <property type="entry name" value="FAD DEPENDENT OXIDOREDUCTASE DOMAIN-CONTAINING PROTEIN"/>
    <property type="match status" value="1"/>
</dbReference>
<feature type="region of interest" description="Disordered" evidence="1">
    <location>
        <begin position="1"/>
        <end position="23"/>
    </location>
</feature>
<reference evidence="3 4" key="1">
    <citation type="submission" date="2024-01" db="EMBL/GenBank/DDBJ databases">
        <title>A draft genome for a cacao thread blight-causing isolate of Paramarasmius palmivorus.</title>
        <authorList>
            <person name="Baruah I.K."/>
            <person name="Bukari Y."/>
            <person name="Amoako-Attah I."/>
            <person name="Meinhardt L.W."/>
            <person name="Bailey B.A."/>
            <person name="Cohen S.P."/>
        </authorList>
    </citation>
    <scope>NUCLEOTIDE SEQUENCE [LARGE SCALE GENOMIC DNA]</scope>
    <source>
        <strain evidence="3 4">GH-12</strain>
    </source>
</reference>
<dbReference type="AlphaFoldDB" id="A0AAW0DVM1"/>
<feature type="domain" description="FAD dependent oxidoreductase" evidence="2">
    <location>
        <begin position="59"/>
        <end position="393"/>
    </location>
</feature>
<dbReference type="Gene3D" id="3.30.9.10">
    <property type="entry name" value="D-Amino Acid Oxidase, subunit A, domain 2"/>
    <property type="match status" value="1"/>
</dbReference>
<dbReference type="EMBL" id="JAYKXP010000007">
    <property type="protein sequence ID" value="KAK7056521.1"/>
    <property type="molecule type" value="Genomic_DNA"/>
</dbReference>
<accession>A0AAW0DVM1</accession>
<evidence type="ECO:0000259" key="2">
    <source>
        <dbReference type="Pfam" id="PF01266"/>
    </source>
</evidence>
<organism evidence="3 4">
    <name type="scientific">Paramarasmius palmivorus</name>
    <dbReference type="NCBI Taxonomy" id="297713"/>
    <lineage>
        <taxon>Eukaryota</taxon>
        <taxon>Fungi</taxon>
        <taxon>Dikarya</taxon>
        <taxon>Basidiomycota</taxon>
        <taxon>Agaricomycotina</taxon>
        <taxon>Agaricomycetes</taxon>
        <taxon>Agaricomycetidae</taxon>
        <taxon>Agaricales</taxon>
        <taxon>Marasmiineae</taxon>
        <taxon>Marasmiaceae</taxon>
        <taxon>Paramarasmius</taxon>
    </lineage>
</organism>
<dbReference type="Gene3D" id="3.50.50.60">
    <property type="entry name" value="FAD/NAD(P)-binding domain"/>
    <property type="match status" value="1"/>
</dbReference>
<protein>
    <recommendedName>
        <fullName evidence="2">FAD dependent oxidoreductase domain-containing protein</fullName>
    </recommendedName>
</protein>
<dbReference type="InterPro" id="IPR036188">
    <property type="entry name" value="FAD/NAD-bd_sf"/>
</dbReference>
<dbReference type="InterPro" id="IPR006076">
    <property type="entry name" value="FAD-dep_OxRdtase"/>
</dbReference>
<gene>
    <name evidence="3" type="ORF">VNI00_003077</name>
</gene>
<comment type="caution">
    <text evidence="3">The sequence shown here is derived from an EMBL/GenBank/DDBJ whole genome shotgun (WGS) entry which is preliminary data.</text>
</comment>
<keyword evidence="4" id="KW-1185">Reference proteome</keyword>